<dbReference type="EMBL" id="AF488412">
    <property type="protein sequence ID" value="AAQ06257.1"/>
    <property type="molecule type" value="Genomic_DNA"/>
</dbReference>
<gene>
    <name evidence="2" type="primary">131L1.3</name>
</gene>
<evidence type="ECO:0000313" key="2">
    <source>
        <dbReference type="EMBL" id="AAQ06257.1"/>
    </source>
</evidence>
<feature type="region of interest" description="Disordered" evidence="1">
    <location>
        <begin position="67"/>
        <end position="143"/>
    </location>
</feature>
<sequence>MAASFSLVASKDVLHPRNLRVNAMRRILRKINRKGEPPILSSPRMARNAVEGRSLDAFRLRNLRRRGVEGSMAEQAEELPEWSGRGTSDASRLRNLRRRGVEGSMAEQVEEPPEWPGRGTSGAARLRNLRRGSDEGSAAERRI</sequence>
<proteinExistence type="predicted"/>
<protein>
    <submittedName>
        <fullName evidence="2">Uncharacterized protein 131L1.3</fullName>
    </submittedName>
</protein>
<organism evidence="2">
    <name type="scientific">Sorghum bicolor</name>
    <name type="common">Sorghum</name>
    <name type="synonym">Sorghum vulgare</name>
    <dbReference type="NCBI Taxonomy" id="4558"/>
    <lineage>
        <taxon>Eukaryota</taxon>
        <taxon>Viridiplantae</taxon>
        <taxon>Streptophyta</taxon>
        <taxon>Embryophyta</taxon>
        <taxon>Tracheophyta</taxon>
        <taxon>Spermatophyta</taxon>
        <taxon>Magnoliopsida</taxon>
        <taxon>Liliopsida</taxon>
        <taxon>Poales</taxon>
        <taxon>Poaceae</taxon>
        <taxon>PACMAD clade</taxon>
        <taxon>Panicoideae</taxon>
        <taxon>Andropogonodae</taxon>
        <taxon>Andropogoneae</taxon>
        <taxon>Sorghinae</taxon>
        <taxon>Sorghum</taxon>
    </lineage>
</organism>
<accession>Q5NKT0</accession>
<evidence type="ECO:0000256" key="1">
    <source>
        <dbReference type="SAM" id="MobiDB-lite"/>
    </source>
</evidence>
<feature type="compositionally biased region" description="Basic and acidic residues" evidence="1">
    <location>
        <begin position="131"/>
        <end position="143"/>
    </location>
</feature>
<reference evidence="2" key="1">
    <citation type="submission" date="2002-02" db="EMBL/GenBank/DDBJ databases">
        <title>Comparative sequence analysis of homologous Wx1 regions in barley, maize, pearl millet, rice, sorghum and diploid wheat.</title>
        <authorList>
            <person name="Ma J."/>
            <person name="SanMiguel P.J."/>
            <person name="Dubcovsky J."/>
            <person name="Shiloff B.A."/>
            <person name="Rostoks N."/>
            <person name="Jiang Z."/>
            <person name="Busso C.S."/>
            <person name="Kleinhofs A."/>
            <person name="Devos K.M."/>
            <person name="Ramakrishna W."/>
            <person name="Bennetzen J.L."/>
        </authorList>
    </citation>
    <scope>NUCLEOTIDE SEQUENCE</scope>
</reference>
<dbReference type="AlphaFoldDB" id="Q5NKT0"/>
<name>Q5NKT0_SORBI</name>